<name>A0ABU5C497_9BACI</name>
<sequence>MYKVYYIKKQAIVGNDTYYLISKEASAVKGIIGWVKASDLTWKNRKLLNKNTKNFYIKGINQAYSRAWGGEKEVVFENLSQFKEISFIVDATVQVGEEIWYRGQLGGKKVWLSSSEVYTVSVTTTDKLGHIKNKSVKIYKDINNLRSSFNAGNNFTGNVYYIKKQVFINGQLYYLLSKKASATNGVIGWVEATDTTWHSRSIIDKTVKNLYISGAGKAYTRAWGGKKEIVHGDLSTQKGKLFAVNITVKIGKQLWYRGTLEGKSVWIHMNGLGNKKRA</sequence>
<comment type="caution">
    <text evidence="3">The sequence shown here is derived from an EMBL/GenBank/DDBJ whole genome shotgun (WGS) entry which is preliminary data.</text>
</comment>
<evidence type="ECO:0000256" key="1">
    <source>
        <dbReference type="ARBA" id="ARBA00022729"/>
    </source>
</evidence>
<dbReference type="InterPro" id="IPR025987">
    <property type="entry name" value="GW_dom"/>
</dbReference>
<dbReference type="InterPro" id="IPR038200">
    <property type="entry name" value="GW_dom_sf"/>
</dbReference>
<dbReference type="Gene3D" id="2.30.30.170">
    <property type="match status" value="4"/>
</dbReference>
<gene>
    <name evidence="3" type="ORF">RWE15_06250</name>
</gene>
<evidence type="ECO:0000259" key="2">
    <source>
        <dbReference type="Pfam" id="PF13457"/>
    </source>
</evidence>
<feature type="domain" description="GW" evidence="2">
    <location>
        <begin position="7"/>
        <end position="40"/>
    </location>
</feature>
<dbReference type="Proteomes" id="UP001281447">
    <property type="component" value="Unassembled WGS sequence"/>
</dbReference>
<protein>
    <submittedName>
        <fullName evidence="3">GW dipeptide domain-containing protein</fullName>
    </submittedName>
</protein>
<evidence type="ECO:0000313" key="3">
    <source>
        <dbReference type="EMBL" id="MDY0394157.1"/>
    </source>
</evidence>
<accession>A0ABU5C497</accession>
<proteinExistence type="predicted"/>
<dbReference type="EMBL" id="JAWDIP010000003">
    <property type="protein sequence ID" value="MDY0394157.1"/>
    <property type="molecule type" value="Genomic_DNA"/>
</dbReference>
<keyword evidence="4" id="KW-1185">Reference proteome</keyword>
<dbReference type="Pfam" id="PF13457">
    <property type="entry name" value="GW"/>
    <property type="match status" value="3"/>
</dbReference>
<keyword evidence="1" id="KW-0732">Signal</keyword>
<feature type="domain" description="GW" evidence="2">
    <location>
        <begin position="211"/>
        <end position="272"/>
    </location>
</feature>
<reference evidence="3 4" key="1">
    <citation type="submission" date="2023-10" db="EMBL/GenBank/DDBJ databases">
        <title>Virgibacillus halophilus 5B73C genome.</title>
        <authorList>
            <person name="Miliotis G."/>
            <person name="Sengupta P."/>
            <person name="Hameed A."/>
            <person name="Chuvochina M."/>
            <person name="Mcdonagh F."/>
            <person name="Simpson A.C."/>
            <person name="Singh N.K."/>
            <person name="Rekha P.D."/>
            <person name="Raman K."/>
            <person name="Hugenholtz P."/>
            <person name="Venkateswaran K."/>
        </authorList>
    </citation>
    <scope>NUCLEOTIDE SEQUENCE [LARGE SCALE GENOMIC DNA]</scope>
    <source>
        <strain evidence="3 4">5B73C</strain>
    </source>
</reference>
<evidence type="ECO:0000313" key="4">
    <source>
        <dbReference type="Proteomes" id="UP001281447"/>
    </source>
</evidence>
<organism evidence="3 4">
    <name type="scientific">Tigheibacillus halophilus</name>
    <dbReference type="NCBI Taxonomy" id="361280"/>
    <lineage>
        <taxon>Bacteria</taxon>
        <taxon>Bacillati</taxon>
        <taxon>Bacillota</taxon>
        <taxon>Bacilli</taxon>
        <taxon>Bacillales</taxon>
        <taxon>Bacillaceae</taxon>
        <taxon>Tigheibacillus</taxon>
    </lineage>
</organism>
<feature type="domain" description="GW" evidence="2">
    <location>
        <begin position="61"/>
        <end position="116"/>
    </location>
</feature>